<sequence>MFNTIKYINKTMMEKSNLALSKKRVGADGWKYRLEKLNENFNS</sequence>
<dbReference type="AlphaFoldDB" id="K8EIM4"/>
<dbReference type="HOGENOM" id="CLU_3231265_0_0_9"/>
<keyword evidence="2" id="KW-1185">Reference proteome</keyword>
<reference evidence="2" key="1">
    <citation type="journal article" date="2013" name="Genome Announc.">
        <title>Complete Chromosome Sequence of Carnobacterium maltaromaticum LMA 28.</title>
        <authorList>
            <person name="Cailliez-Grimal C."/>
            <person name="Chaillou S."/>
            <person name="Anba-Mondoloni J."/>
            <person name="Loux V."/>
            <person name="Afzal M.I."/>
            <person name="Rahman A."/>
            <person name="Kergourlay G."/>
            <person name="Champomier-Verges M.C."/>
            <person name="Zagorec M."/>
            <person name="Dalgaard P."/>
            <person name="Leisner J.J."/>
            <person name="Prevost H."/>
            <person name="Revol-Junelles A.M."/>
            <person name="Borges F."/>
        </authorList>
    </citation>
    <scope>NUCLEOTIDE SEQUENCE</scope>
    <source>
        <strain evidence="2">LMA28</strain>
    </source>
</reference>
<gene>
    <name evidence="1" type="ORF">BN424_2263</name>
</gene>
<dbReference type="KEGG" id="cml:BN424_2263"/>
<name>K8EIM4_CARML</name>
<accession>K8EIM4</accession>
<dbReference type="STRING" id="1234679.BN424_2263"/>
<evidence type="ECO:0000313" key="1">
    <source>
        <dbReference type="EMBL" id="CCO11703.2"/>
    </source>
</evidence>
<dbReference type="Proteomes" id="UP000000212">
    <property type="component" value="Chromosome"/>
</dbReference>
<organism evidence="1 2">
    <name type="scientific">Carnobacterium maltaromaticum LMA28</name>
    <dbReference type="NCBI Taxonomy" id="1234679"/>
    <lineage>
        <taxon>Bacteria</taxon>
        <taxon>Bacillati</taxon>
        <taxon>Bacillota</taxon>
        <taxon>Bacilli</taxon>
        <taxon>Lactobacillales</taxon>
        <taxon>Carnobacteriaceae</taxon>
        <taxon>Carnobacterium</taxon>
    </lineage>
</organism>
<proteinExistence type="predicted"/>
<protein>
    <submittedName>
        <fullName evidence="1">Uncharacterized protein</fullName>
    </submittedName>
</protein>
<dbReference type="EMBL" id="HE999757">
    <property type="protein sequence ID" value="CCO11703.2"/>
    <property type="molecule type" value="Genomic_DNA"/>
</dbReference>
<evidence type="ECO:0000313" key="2">
    <source>
        <dbReference type="Proteomes" id="UP000000212"/>
    </source>
</evidence>